<comment type="cofactor">
    <cofactor evidence="1">
        <name>Mg(2+)</name>
        <dbReference type="ChEBI" id="CHEBI:18420"/>
    </cofactor>
</comment>
<dbReference type="AlphaFoldDB" id="K8EEN5"/>
<proteinExistence type="inferred from homology"/>
<evidence type="ECO:0000256" key="12">
    <source>
        <dbReference type="ARBA" id="ARBA00047413"/>
    </source>
</evidence>
<organism evidence="14 15">
    <name type="scientific">Bathycoccus prasinos</name>
    <dbReference type="NCBI Taxonomy" id="41875"/>
    <lineage>
        <taxon>Eukaryota</taxon>
        <taxon>Viridiplantae</taxon>
        <taxon>Chlorophyta</taxon>
        <taxon>Mamiellophyceae</taxon>
        <taxon>Mamiellales</taxon>
        <taxon>Bathycoccaceae</taxon>
        <taxon>Bathycoccus</taxon>
    </lineage>
</organism>
<sequence length="499" mass="57334">MASSSSSSSSSMMMMMIKTTTSSKRDSKNVFTTHHHQKQRGRHHHHHHRVAAISSSSSNKNNDNGGGEYDYKQFMPMKEGEQNEEVLQSTDEEKMGRAAQYMRELIKRQVRSNDLPRAGSLTDSTVLRRKGRLKEQDALIEFMVEMHKTHTTEEVMLKVEGWIDETLQLPKERRQFTRLHKMVPQVGYFFHSLPLTKALKEYDEFSHLTKRQYVLPNFAEIRHILNIAQVHVSAKDVRLVTFDADGTLYQDGKHFEDDNKMIDKIIQLMELGIHVAIVTAAGYPGQPEKFEERTRGLLDQFKKQKLPPNITKYFHVMGGECNYLLNVNETYGLQFVPNEEWATVEQYGWREGKDLQAFLDRAEIFLTRYSRYLGVDCDVMRKEYAVGVIPTTDTIYENLEELALAAQAELSTSDIPFCAFNGGNDVFVDVGNKHIGLQALMKHLKVKGSQTLHVGDRFTLTGNDSKVRESASILWVANPDETTFFMRLLYRDILNARVL</sequence>
<dbReference type="PANTHER" id="PTHR28213:SF1">
    <property type="entry name" value="IMP-SPECIFIC 5'-NUCLEOTIDASE 1"/>
    <property type="match status" value="1"/>
</dbReference>
<dbReference type="GO" id="GO:0009117">
    <property type="term" value="P:nucleotide metabolic process"/>
    <property type="evidence" value="ECO:0007669"/>
    <property type="project" value="UniProtKB-KW"/>
</dbReference>
<dbReference type="GeneID" id="19015625"/>
<evidence type="ECO:0000313" key="14">
    <source>
        <dbReference type="EMBL" id="CCO16577.1"/>
    </source>
</evidence>
<dbReference type="GO" id="GO:0005524">
    <property type="term" value="F:ATP binding"/>
    <property type="evidence" value="ECO:0007669"/>
    <property type="project" value="UniProtKB-KW"/>
</dbReference>
<dbReference type="Pfam" id="PF06437">
    <property type="entry name" value="ISN1"/>
    <property type="match status" value="1"/>
</dbReference>
<evidence type="ECO:0000256" key="1">
    <source>
        <dbReference type="ARBA" id="ARBA00001946"/>
    </source>
</evidence>
<evidence type="ECO:0000256" key="4">
    <source>
        <dbReference type="ARBA" id="ARBA00012894"/>
    </source>
</evidence>
<gene>
    <name evidence="14" type="ORF">Bathy05g01210</name>
</gene>
<feature type="compositionally biased region" description="Low complexity" evidence="13">
    <location>
        <begin position="54"/>
        <end position="63"/>
    </location>
</feature>
<dbReference type="eggNOG" id="ENOG502QR24">
    <property type="taxonomic scope" value="Eukaryota"/>
</dbReference>
<dbReference type="GO" id="GO:0000287">
    <property type="term" value="F:magnesium ion binding"/>
    <property type="evidence" value="ECO:0007669"/>
    <property type="project" value="InterPro"/>
</dbReference>
<dbReference type="InterPro" id="IPR036412">
    <property type="entry name" value="HAD-like_sf"/>
</dbReference>
<evidence type="ECO:0000256" key="13">
    <source>
        <dbReference type="SAM" id="MobiDB-lite"/>
    </source>
</evidence>
<dbReference type="Gene3D" id="3.40.50.1000">
    <property type="entry name" value="HAD superfamily/HAD-like"/>
    <property type="match status" value="1"/>
</dbReference>
<evidence type="ECO:0000256" key="10">
    <source>
        <dbReference type="ARBA" id="ARBA00022842"/>
    </source>
</evidence>
<dbReference type="GO" id="GO:0071592">
    <property type="term" value="P:nicotinic acid riboside biosynthetic process"/>
    <property type="evidence" value="ECO:0007669"/>
    <property type="project" value="TreeGrafter"/>
</dbReference>
<evidence type="ECO:0000256" key="8">
    <source>
        <dbReference type="ARBA" id="ARBA00022801"/>
    </source>
</evidence>
<dbReference type="OrthoDB" id="185373at2759"/>
<dbReference type="GO" id="GO:0006190">
    <property type="term" value="P:inosine salvage"/>
    <property type="evidence" value="ECO:0007669"/>
    <property type="project" value="InterPro"/>
</dbReference>
<dbReference type="GO" id="GO:0071590">
    <property type="term" value="P:nicotinamide riboside biosynthetic process"/>
    <property type="evidence" value="ECO:0007669"/>
    <property type="project" value="TreeGrafter"/>
</dbReference>
<keyword evidence="15" id="KW-1185">Reference proteome</keyword>
<dbReference type="EC" id="3.1.3.99" evidence="4"/>
<dbReference type="SUPFAM" id="SSF56784">
    <property type="entry name" value="HAD-like"/>
    <property type="match status" value="1"/>
</dbReference>
<feature type="region of interest" description="Disordered" evidence="13">
    <location>
        <begin position="20"/>
        <end position="70"/>
    </location>
</feature>
<evidence type="ECO:0000313" key="15">
    <source>
        <dbReference type="Proteomes" id="UP000198341"/>
    </source>
</evidence>
<dbReference type="RefSeq" id="XP_007513019.1">
    <property type="nucleotide sequence ID" value="XM_007512957.1"/>
</dbReference>
<evidence type="ECO:0000256" key="7">
    <source>
        <dbReference type="ARBA" id="ARBA00022741"/>
    </source>
</evidence>
<dbReference type="InterPro" id="IPR023214">
    <property type="entry name" value="HAD_sf"/>
</dbReference>
<feature type="compositionally biased region" description="Basic residues" evidence="13">
    <location>
        <begin position="33"/>
        <end position="50"/>
    </location>
</feature>
<dbReference type="InterPro" id="IPR009453">
    <property type="entry name" value="ISN1"/>
</dbReference>
<dbReference type="PANTHER" id="PTHR28213">
    <property type="entry name" value="IMP-SPECIFIC 5'-NUCLEOTIDASE 1"/>
    <property type="match status" value="1"/>
</dbReference>
<keyword evidence="7" id="KW-0547">Nucleotide-binding</keyword>
<comment type="similarity">
    <text evidence="2">Belongs to the ISN1 family.</text>
</comment>
<keyword evidence="11" id="KW-0546">Nucleotide metabolism</keyword>
<evidence type="ECO:0000256" key="3">
    <source>
        <dbReference type="ARBA" id="ARBA00011881"/>
    </source>
</evidence>
<keyword evidence="6" id="KW-0479">Metal-binding</keyword>
<accession>K8EEN5</accession>
<name>K8EEN5_9CHLO</name>
<dbReference type="EMBL" id="FO082274">
    <property type="protein sequence ID" value="CCO16577.1"/>
    <property type="molecule type" value="Genomic_DNA"/>
</dbReference>
<evidence type="ECO:0000256" key="11">
    <source>
        <dbReference type="ARBA" id="ARBA00023080"/>
    </source>
</evidence>
<evidence type="ECO:0000256" key="5">
    <source>
        <dbReference type="ARBA" id="ARBA00015544"/>
    </source>
</evidence>
<dbReference type="STRING" id="41875.K8EEN5"/>
<dbReference type="KEGG" id="bpg:Bathy05g01210"/>
<keyword evidence="9" id="KW-0067">ATP-binding</keyword>
<evidence type="ECO:0000256" key="2">
    <source>
        <dbReference type="ARBA" id="ARBA00005307"/>
    </source>
</evidence>
<comment type="catalytic activity">
    <reaction evidence="12">
        <text>IMP + H2O = inosine + phosphate</text>
        <dbReference type="Rhea" id="RHEA:27718"/>
        <dbReference type="ChEBI" id="CHEBI:15377"/>
        <dbReference type="ChEBI" id="CHEBI:17596"/>
        <dbReference type="ChEBI" id="CHEBI:43474"/>
        <dbReference type="ChEBI" id="CHEBI:58053"/>
        <dbReference type="EC" id="3.1.3.99"/>
    </reaction>
</comment>
<comment type="subunit">
    <text evidence="3">Homotetramer.</text>
</comment>
<dbReference type="Proteomes" id="UP000198341">
    <property type="component" value="Chromosome 5"/>
</dbReference>
<dbReference type="GO" id="GO:0008253">
    <property type="term" value="F:5'-nucleotidase activity"/>
    <property type="evidence" value="ECO:0007669"/>
    <property type="project" value="InterPro"/>
</dbReference>
<keyword evidence="10" id="KW-0460">Magnesium</keyword>
<evidence type="ECO:0000256" key="9">
    <source>
        <dbReference type="ARBA" id="ARBA00022840"/>
    </source>
</evidence>
<reference evidence="14 15" key="1">
    <citation type="submission" date="2011-10" db="EMBL/GenBank/DDBJ databases">
        <authorList>
            <person name="Genoscope - CEA"/>
        </authorList>
    </citation>
    <scope>NUCLEOTIDE SEQUENCE [LARGE SCALE GENOMIC DNA]</scope>
    <source>
        <strain evidence="14 15">RCC 1105</strain>
    </source>
</reference>
<protein>
    <recommendedName>
        <fullName evidence="5">IMP-specific 5'-nucleotidase 1</fullName>
        <ecNumber evidence="4">3.1.3.99</ecNumber>
    </recommendedName>
</protein>
<evidence type="ECO:0000256" key="6">
    <source>
        <dbReference type="ARBA" id="ARBA00022723"/>
    </source>
</evidence>
<keyword evidence="8" id="KW-0378">Hydrolase</keyword>